<organism evidence="2 3">
    <name type="scientific">Phytophthora citrophthora</name>
    <dbReference type="NCBI Taxonomy" id="4793"/>
    <lineage>
        <taxon>Eukaryota</taxon>
        <taxon>Sar</taxon>
        <taxon>Stramenopiles</taxon>
        <taxon>Oomycota</taxon>
        <taxon>Peronosporomycetes</taxon>
        <taxon>Peronosporales</taxon>
        <taxon>Peronosporaceae</taxon>
        <taxon>Phytophthora</taxon>
    </lineage>
</organism>
<dbReference type="Proteomes" id="UP001259832">
    <property type="component" value="Unassembled WGS sequence"/>
</dbReference>
<accession>A0AAD9LT26</accession>
<dbReference type="EMBL" id="JASMQC010000004">
    <property type="protein sequence ID" value="KAK1945684.1"/>
    <property type="molecule type" value="Genomic_DNA"/>
</dbReference>
<evidence type="ECO:0000313" key="2">
    <source>
        <dbReference type="EMBL" id="KAK1945684.1"/>
    </source>
</evidence>
<name>A0AAD9LT26_9STRA</name>
<comment type="caution">
    <text evidence="2">The sequence shown here is derived from an EMBL/GenBank/DDBJ whole genome shotgun (WGS) entry which is preliminary data.</text>
</comment>
<keyword evidence="3" id="KW-1185">Reference proteome</keyword>
<feature type="region of interest" description="Disordered" evidence="1">
    <location>
        <begin position="73"/>
        <end position="121"/>
    </location>
</feature>
<feature type="compositionally biased region" description="Basic and acidic residues" evidence="1">
    <location>
        <begin position="106"/>
        <end position="117"/>
    </location>
</feature>
<protein>
    <submittedName>
        <fullName evidence="2">Uncharacterized protein</fullName>
    </submittedName>
</protein>
<feature type="region of interest" description="Disordered" evidence="1">
    <location>
        <begin position="336"/>
        <end position="360"/>
    </location>
</feature>
<feature type="compositionally biased region" description="Pro residues" evidence="1">
    <location>
        <begin position="24"/>
        <end position="34"/>
    </location>
</feature>
<feature type="region of interest" description="Disordered" evidence="1">
    <location>
        <begin position="206"/>
        <end position="248"/>
    </location>
</feature>
<feature type="region of interest" description="Disordered" evidence="1">
    <location>
        <begin position="17"/>
        <end position="60"/>
    </location>
</feature>
<evidence type="ECO:0000256" key="1">
    <source>
        <dbReference type="SAM" id="MobiDB-lite"/>
    </source>
</evidence>
<reference evidence="2" key="1">
    <citation type="submission" date="2023-08" db="EMBL/GenBank/DDBJ databases">
        <title>Reference Genome Resource for the Citrus Pathogen Phytophthora citrophthora.</title>
        <authorList>
            <person name="Moller H."/>
            <person name="Coetzee B."/>
            <person name="Rose L.J."/>
            <person name="Van Niekerk J.M."/>
        </authorList>
    </citation>
    <scope>NUCLEOTIDE SEQUENCE</scope>
    <source>
        <strain evidence="2">STE-U-9442</strain>
    </source>
</reference>
<gene>
    <name evidence="2" type="ORF">P3T76_002732</name>
</gene>
<sequence>MADASDIYRRFVEVPLRLKTRTPSPSPPSTPPPSTQRYDAANPSPWGDSPAFSTRSKEVKKLRRRVASIKLSTATSRDLDAELQTAASSDTERSSVDAAASKTKIKTPETEDQDSKTLLRKKKRVTRSVSITHEDTGMEFVDTPTKASKPPKRFRKFSRDLKGDSNVFVFSLDGVESEKKKETTDAAVKTKRKTSITVTLPLRRSRRLQHIKAQSPKSPAKSQEETKVSDSTETAAPPSAEGATGDGNVLYVENASLDEMEEPAEVAMDMISPYCELLLSTSTISGCFFALSWNALRAVQNLLISESASSVSGPFESVFAVCYGIAECEKLAQRSFPSKSPKTKSPKSPKPPKADFVTRRRSSGKILFKPKKAKKTVRFRSFDLSCLNLQYVEDEQVSVMVDRILEHYGVMMEKLETMVSHFDTEKETPVQSVLRELSRVMSRPSDLYSSPQSTSDETKRTYRRAFGGRDSYSQHEIRICGEYFARQFANLLLPSPLPPQFLQGVFSKLASSTVRFKLRLLFIDSEDFGEDVSGGDVVESRVLLEEDGKPFPAMAPYEHQDLGAAIHWALQESVLYWSLVQPFIGLLEREEPKEGDSVKELLDERAAEDLDHMEKYVLARRFLRFHLTKSWRHRLKGDTDAAEAWTSVEKVCTLAKRYLTLYVLLWLVGAS</sequence>
<evidence type="ECO:0000313" key="3">
    <source>
        <dbReference type="Proteomes" id="UP001259832"/>
    </source>
</evidence>
<proteinExistence type="predicted"/>
<dbReference type="AlphaFoldDB" id="A0AAD9LT26"/>